<evidence type="ECO:0000313" key="1">
    <source>
        <dbReference type="EMBL" id="QJI00455.1"/>
    </source>
</evidence>
<proteinExistence type="predicted"/>
<organism evidence="1">
    <name type="scientific">viral metagenome</name>
    <dbReference type="NCBI Taxonomy" id="1070528"/>
    <lineage>
        <taxon>unclassified sequences</taxon>
        <taxon>metagenomes</taxon>
        <taxon>organismal metagenomes</taxon>
    </lineage>
</organism>
<protein>
    <submittedName>
        <fullName evidence="1">Uncharacterized protein</fullName>
    </submittedName>
</protein>
<name>A0A6M3XR96_9ZZZZ</name>
<dbReference type="AlphaFoldDB" id="A0A6M3XR96"/>
<gene>
    <name evidence="1" type="ORF">TM448B01966_0002</name>
</gene>
<dbReference type="EMBL" id="MT144853">
    <property type="protein sequence ID" value="QJI00455.1"/>
    <property type="molecule type" value="Genomic_DNA"/>
</dbReference>
<reference evidence="1" key="1">
    <citation type="submission" date="2020-03" db="EMBL/GenBank/DDBJ databases">
        <title>The deep terrestrial virosphere.</title>
        <authorList>
            <person name="Holmfeldt K."/>
            <person name="Nilsson E."/>
            <person name="Simone D."/>
            <person name="Lopez-Fernandez M."/>
            <person name="Wu X."/>
            <person name="de Brujin I."/>
            <person name="Lundin D."/>
            <person name="Andersson A."/>
            <person name="Bertilsson S."/>
            <person name="Dopson M."/>
        </authorList>
    </citation>
    <scope>NUCLEOTIDE SEQUENCE</scope>
    <source>
        <strain evidence="1">TM448B01966</strain>
    </source>
</reference>
<accession>A0A6M3XR96</accession>
<sequence>MSISPNVWTLRHLGLPNFSRLWHGRLWIFGEGGKAGGGRFWDRCLIDWKFRRSPYLRLNNLRLSLGGEG</sequence>